<dbReference type="InterPro" id="IPR007833">
    <property type="entry name" value="Capsule_polysaccharide_synth"/>
</dbReference>
<name>D5QAN3_NOVHA</name>
<dbReference type="Pfam" id="PF05159">
    <property type="entry name" value="Capsule_synth"/>
    <property type="match status" value="2"/>
</dbReference>
<comment type="caution">
    <text evidence="1">The sequence shown here is derived from an EMBL/GenBank/DDBJ whole genome shotgun (WGS) entry which is preliminary data.</text>
</comment>
<dbReference type="AlphaFoldDB" id="D5QAN3"/>
<dbReference type="EMBL" id="ADTV01000003">
    <property type="protein sequence ID" value="EFG85756.1"/>
    <property type="molecule type" value="Genomic_DNA"/>
</dbReference>
<evidence type="ECO:0000313" key="2">
    <source>
        <dbReference type="Proteomes" id="UP000006468"/>
    </source>
</evidence>
<organism evidence="1 2">
    <name type="scientific">Novacetimonas hansenii ATCC 23769</name>
    <dbReference type="NCBI Taxonomy" id="714995"/>
    <lineage>
        <taxon>Bacteria</taxon>
        <taxon>Pseudomonadati</taxon>
        <taxon>Pseudomonadota</taxon>
        <taxon>Alphaproteobacteria</taxon>
        <taxon>Acetobacterales</taxon>
        <taxon>Acetobacteraceae</taxon>
        <taxon>Novacetimonas</taxon>
    </lineage>
</organism>
<proteinExistence type="predicted"/>
<dbReference type="GO" id="GO:0015774">
    <property type="term" value="P:polysaccharide transport"/>
    <property type="evidence" value="ECO:0007669"/>
    <property type="project" value="InterPro"/>
</dbReference>
<sequence length="603" mass="65511">MHVSGNHAEVAPWQASIARPWLYHRIGHEVAGHETVGMTRIPDDALLLHAPPLRRHMPVLAARGAGLVDHAGVARMLRARVGGQFWAPAPDVVRPVIVTASTAEQRRHGQARLAILLDRILTCVRPDEVLLVAHDRHGAAARMARRRGIAAIYGPVDPHALLDGAREVHGLGLGDLVRLAALRGLRAVRYATAHDEAPQPVTYDACAHDLTVRTTYTDPFDGAVVPLGRIVDILSLWRARIVSGREISACVGMALWKRERIGEFLAHAPGHPAFCRSAAAALRLAGRVQGGGAIAGWATRLPEGIVRDAQAAGVALWRVEDGFVRSVGLGSDLCVPCSIFVDRRGIYYDPSEPSDLEHILATTDFDAGILARAERLITRMVDGGVSKYGRADTTVPPPTWEAGGRRVLLVPGQVADDLSVRAGGGAIQGNEELLRAVRKHNPDAFVIYRPHPDVDAGHRAGHLQDAQIMRYADMVSRGGSITTLMMQVDEIHTLTSLAGFEGLLRGRSVVTYGVPFYAGWGLTTDLGDVPCVRRNRSLSIKALVAGTLLLYPLYIDPLTRLPCEVETLLGRFGDRTVWRVSMLTRLRQLQGKLAHLCGRRNNK</sequence>
<evidence type="ECO:0000313" key="1">
    <source>
        <dbReference type="EMBL" id="EFG85756.1"/>
    </source>
</evidence>
<accession>D5QAN3</accession>
<reference evidence="1 2" key="1">
    <citation type="journal article" date="2010" name="J. Bacteriol.">
        <title>Genome sequence of a cellulose-producing bacterium, Gluconacetobacter hansenii ATCC 23769.</title>
        <authorList>
            <person name="Iyer P.R."/>
            <person name="Geib S.M."/>
            <person name="Catchmark J."/>
            <person name="Kao T.H."/>
            <person name="Tien M."/>
        </authorList>
    </citation>
    <scope>NUCLEOTIDE SEQUENCE [LARGE SCALE GENOMIC DNA]</scope>
    <source>
        <strain evidence="1 2">ATCC 23769</strain>
    </source>
</reference>
<dbReference type="GO" id="GO:0000271">
    <property type="term" value="P:polysaccharide biosynthetic process"/>
    <property type="evidence" value="ECO:0007669"/>
    <property type="project" value="InterPro"/>
</dbReference>
<protein>
    <submittedName>
        <fullName evidence="1">Capsule polysaccharide biosynthesis protein</fullName>
    </submittedName>
</protein>
<dbReference type="HOGENOM" id="CLU_025998_0_0_5"/>
<dbReference type="Proteomes" id="UP000006468">
    <property type="component" value="Chromosome"/>
</dbReference>
<dbReference type="CDD" id="cd16439">
    <property type="entry name" value="beta_Kdo_transferase_KpsC_2"/>
    <property type="match status" value="1"/>
</dbReference>
<gene>
    <name evidence="1" type="ORF">GXY_00768</name>
</gene>